<name>A0A853BAA6_9PSEU</name>
<dbReference type="Gene3D" id="3.40.50.720">
    <property type="entry name" value="NAD(P)-binding Rossmann-like Domain"/>
    <property type="match status" value="1"/>
</dbReference>
<accession>A0A853BAA6</accession>
<organism evidence="1 2">
    <name type="scientific">Amycolatopsis endophytica</name>
    <dbReference type="NCBI Taxonomy" id="860233"/>
    <lineage>
        <taxon>Bacteria</taxon>
        <taxon>Bacillati</taxon>
        <taxon>Actinomycetota</taxon>
        <taxon>Actinomycetes</taxon>
        <taxon>Pseudonocardiales</taxon>
        <taxon>Pseudonocardiaceae</taxon>
        <taxon>Amycolatopsis</taxon>
    </lineage>
</organism>
<gene>
    <name evidence="1" type="ORF">HNR02_005048</name>
</gene>
<dbReference type="AlphaFoldDB" id="A0A853BAA6"/>
<evidence type="ECO:0000313" key="1">
    <source>
        <dbReference type="EMBL" id="NYI91725.1"/>
    </source>
</evidence>
<keyword evidence="2" id="KW-1185">Reference proteome</keyword>
<dbReference type="Proteomes" id="UP000549616">
    <property type="component" value="Unassembled WGS sequence"/>
</dbReference>
<dbReference type="RefSeq" id="WP_376772917.1">
    <property type="nucleotide sequence ID" value="NZ_JACCFK010000001.1"/>
</dbReference>
<comment type="caution">
    <text evidence="1">The sequence shown here is derived from an EMBL/GenBank/DDBJ whole genome shotgun (WGS) entry which is preliminary data.</text>
</comment>
<proteinExistence type="predicted"/>
<dbReference type="EMBL" id="JACCFK010000001">
    <property type="protein sequence ID" value="NYI91725.1"/>
    <property type="molecule type" value="Genomic_DNA"/>
</dbReference>
<evidence type="ECO:0000313" key="2">
    <source>
        <dbReference type="Proteomes" id="UP000549616"/>
    </source>
</evidence>
<dbReference type="SUPFAM" id="SSF51735">
    <property type="entry name" value="NAD(P)-binding Rossmann-fold domains"/>
    <property type="match status" value="1"/>
</dbReference>
<protein>
    <submittedName>
        <fullName evidence="1">NAD(P)-dependent dehydrogenase (Short-subunit alcohol dehydrogenase family)</fullName>
    </submittedName>
</protein>
<sequence length="50" mass="5187">MTQTKTFLITGVSSGLDRAFAVKALDAGHTVVGTVRTPADTEAFDAPHPS</sequence>
<reference evidence="1 2" key="1">
    <citation type="submission" date="2020-07" db="EMBL/GenBank/DDBJ databases">
        <title>Sequencing the genomes of 1000 actinobacteria strains.</title>
        <authorList>
            <person name="Klenk H.-P."/>
        </authorList>
    </citation>
    <scope>NUCLEOTIDE SEQUENCE [LARGE SCALE GENOMIC DNA]</scope>
    <source>
        <strain evidence="1 2">DSM 104006</strain>
    </source>
</reference>
<dbReference type="InterPro" id="IPR036291">
    <property type="entry name" value="NAD(P)-bd_dom_sf"/>
</dbReference>